<dbReference type="PANTHER" id="PTHR43806">
    <property type="entry name" value="PEPTIDASE S8"/>
    <property type="match status" value="1"/>
</dbReference>
<comment type="similarity">
    <text evidence="1 6">Belongs to the peptidase S8 family.</text>
</comment>
<dbReference type="GO" id="GO:0004252">
    <property type="term" value="F:serine-type endopeptidase activity"/>
    <property type="evidence" value="ECO:0007669"/>
    <property type="project" value="UniProtKB-UniRule"/>
</dbReference>
<dbReference type="PANTHER" id="PTHR43806:SF11">
    <property type="entry name" value="CEREVISIN-RELATED"/>
    <property type="match status" value="1"/>
</dbReference>
<dbReference type="InterPro" id="IPR034202">
    <property type="entry name" value="Subtilisin_Carlsberg-like"/>
</dbReference>
<keyword evidence="2 6" id="KW-0645">Protease</keyword>
<dbReference type="GO" id="GO:0006508">
    <property type="term" value="P:proteolysis"/>
    <property type="evidence" value="ECO:0007669"/>
    <property type="project" value="UniProtKB-KW"/>
</dbReference>
<dbReference type="Gene3D" id="3.40.50.200">
    <property type="entry name" value="Peptidase S8/S53 domain"/>
    <property type="match status" value="1"/>
</dbReference>
<dbReference type="Proteomes" id="UP000271031">
    <property type="component" value="Unassembled WGS sequence"/>
</dbReference>
<evidence type="ECO:0000256" key="5">
    <source>
        <dbReference type="ARBA" id="ARBA00022825"/>
    </source>
</evidence>
<dbReference type="InterPro" id="IPR000209">
    <property type="entry name" value="Peptidase_S8/S53_dom"/>
</dbReference>
<dbReference type="GO" id="GO:0046872">
    <property type="term" value="F:metal ion binding"/>
    <property type="evidence" value="ECO:0007669"/>
    <property type="project" value="UniProtKB-KW"/>
</dbReference>
<evidence type="ECO:0000256" key="3">
    <source>
        <dbReference type="ARBA" id="ARBA00022723"/>
    </source>
</evidence>
<feature type="active site" description="Charge relay system" evidence="6">
    <location>
        <position position="292"/>
    </location>
</feature>
<dbReference type="RefSeq" id="WP_122918393.1">
    <property type="nucleotide sequence ID" value="NZ_RHHQ01000010.1"/>
</dbReference>
<evidence type="ECO:0000259" key="7">
    <source>
        <dbReference type="Pfam" id="PF00082"/>
    </source>
</evidence>
<dbReference type="AlphaFoldDB" id="A0A3M8DIF1"/>
<proteinExistence type="inferred from homology"/>
<gene>
    <name evidence="8" type="ORF">EDM56_13230</name>
</gene>
<dbReference type="InterPro" id="IPR036852">
    <property type="entry name" value="Peptidase_S8/S53_dom_sf"/>
</dbReference>
<dbReference type="PROSITE" id="PS00136">
    <property type="entry name" value="SUBTILASE_ASP"/>
    <property type="match status" value="1"/>
</dbReference>
<feature type="active site" description="Charge relay system" evidence="6">
    <location>
        <position position="140"/>
    </location>
</feature>
<accession>A0A3M8DIF1</accession>
<organism evidence="8 9">
    <name type="scientific">Brevibacillus fluminis</name>
    <dbReference type="NCBI Taxonomy" id="511487"/>
    <lineage>
        <taxon>Bacteria</taxon>
        <taxon>Bacillati</taxon>
        <taxon>Bacillota</taxon>
        <taxon>Bacilli</taxon>
        <taxon>Bacillales</taxon>
        <taxon>Paenibacillaceae</taxon>
        <taxon>Brevibacillus</taxon>
    </lineage>
</organism>
<sequence length="314" mass="33456">MHKILTLLSQQSYHHCTECLAKEQAIIFGLRHLEALRSIVLPEEYVESLTKQLGKVKFMVSDNITVKLHAPAVSKSQAETDAIPWGVENIGAPALWERTKGEGIRVGVLDTGISRKHPDLQGQVKGGVSLAGPSSQTNGHGTHVAGTIAAVMNNKGIVGVAPGVELYDLHAFNGEGAAEVADIAEGISWAIENKMHIINMSFGTSDDSPVMRHVIDQAARAGIIMVASAGNNGGVVEYPAAYRNVIAVGAIDQQGRLAEFSSRGRKVRTYAPGVAIKSTWLNKGYRVLDGTSMAAAHVSGLQALQLSGRQRKRA</sequence>
<evidence type="ECO:0000256" key="2">
    <source>
        <dbReference type="ARBA" id="ARBA00022670"/>
    </source>
</evidence>
<name>A0A3M8DIF1_9BACL</name>
<comment type="caution">
    <text evidence="8">The sequence shown here is derived from an EMBL/GenBank/DDBJ whole genome shotgun (WGS) entry which is preliminary data.</text>
</comment>
<dbReference type="PRINTS" id="PR00723">
    <property type="entry name" value="SUBTILISIN"/>
</dbReference>
<keyword evidence="5 6" id="KW-0720">Serine protease</keyword>
<evidence type="ECO:0000256" key="4">
    <source>
        <dbReference type="ARBA" id="ARBA00022801"/>
    </source>
</evidence>
<keyword evidence="9" id="KW-1185">Reference proteome</keyword>
<dbReference type="PROSITE" id="PS51892">
    <property type="entry name" value="SUBTILASE"/>
    <property type="match status" value="1"/>
</dbReference>
<dbReference type="InterPro" id="IPR050131">
    <property type="entry name" value="Peptidase_S8_subtilisin-like"/>
</dbReference>
<dbReference type="CDD" id="cd07477">
    <property type="entry name" value="Peptidases_S8_Subtilisin_subset"/>
    <property type="match status" value="1"/>
</dbReference>
<evidence type="ECO:0000313" key="9">
    <source>
        <dbReference type="Proteomes" id="UP000271031"/>
    </source>
</evidence>
<dbReference type="OrthoDB" id="9798386at2"/>
<feature type="domain" description="Peptidase S8/S53" evidence="7">
    <location>
        <begin position="101"/>
        <end position="307"/>
    </location>
</feature>
<dbReference type="InterPro" id="IPR023827">
    <property type="entry name" value="Peptidase_S8_Asp-AS"/>
</dbReference>
<reference evidence="8 9" key="1">
    <citation type="submission" date="2018-10" db="EMBL/GenBank/DDBJ databases">
        <title>Phylogenomics of Brevibacillus.</title>
        <authorList>
            <person name="Dunlap C."/>
        </authorList>
    </citation>
    <scope>NUCLEOTIDE SEQUENCE [LARGE SCALE GENOMIC DNA]</scope>
    <source>
        <strain evidence="8 9">JCM 15716</strain>
    </source>
</reference>
<keyword evidence="3" id="KW-0479">Metal-binding</keyword>
<feature type="active site" description="Charge relay system" evidence="6">
    <location>
        <position position="110"/>
    </location>
</feature>
<dbReference type="InterPro" id="IPR022398">
    <property type="entry name" value="Peptidase_S8_His-AS"/>
</dbReference>
<dbReference type="EMBL" id="RHHQ01000010">
    <property type="protein sequence ID" value="RNB87788.1"/>
    <property type="molecule type" value="Genomic_DNA"/>
</dbReference>
<evidence type="ECO:0000256" key="6">
    <source>
        <dbReference type="PROSITE-ProRule" id="PRU01240"/>
    </source>
</evidence>
<evidence type="ECO:0000313" key="8">
    <source>
        <dbReference type="EMBL" id="RNB87788.1"/>
    </source>
</evidence>
<dbReference type="SUPFAM" id="SSF52743">
    <property type="entry name" value="Subtilisin-like"/>
    <property type="match status" value="1"/>
</dbReference>
<dbReference type="Pfam" id="PF00082">
    <property type="entry name" value="Peptidase_S8"/>
    <property type="match status" value="1"/>
</dbReference>
<evidence type="ECO:0000256" key="1">
    <source>
        <dbReference type="ARBA" id="ARBA00011073"/>
    </source>
</evidence>
<dbReference type="InterPro" id="IPR015500">
    <property type="entry name" value="Peptidase_S8_subtilisin-rel"/>
</dbReference>
<dbReference type="PROSITE" id="PS00137">
    <property type="entry name" value="SUBTILASE_HIS"/>
    <property type="match status" value="1"/>
</dbReference>
<protein>
    <submittedName>
        <fullName evidence="8">Peptidase</fullName>
    </submittedName>
</protein>
<keyword evidence="4 6" id="KW-0378">Hydrolase</keyword>